<dbReference type="RefSeq" id="WP_323467993.1">
    <property type="nucleotide sequence ID" value="NZ_JAWJAY010000582.1"/>
</dbReference>
<evidence type="ECO:0000313" key="1">
    <source>
        <dbReference type="EMBL" id="MDV2887865.1"/>
    </source>
</evidence>
<feature type="non-terminal residue" evidence="1">
    <location>
        <position position="66"/>
    </location>
</feature>
<protein>
    <submittedName>
        <fullName evidence="1">Uncharacterized protein</fullName>
    </submittedName>
</protein>
<evidence type="ECO:0000313" key="2">
    <source>
        <dbReference type="Proteomes" id="UP001285636"/>
    </source>
</evidence>
<gene>
    <name evidence="1" type="ORF">RYX45_22105</name>
</gene>
<name>A0AAJ2U5C4_ALKPS</name>
<accession>A0AAJ2U5C4</accession>
<comment type="caution">
    <text evidence="1">The sequence shown here is derived from an EMBL/GenBank/DDBJ whole genome shotgun (WGS) entry which is preliminary data.</text>
</comment>
<proteinExistence type="predicted"/>
<organism evidence="1 2">
    <name type="scientific">Alkalihalophilus pseudofirmus</name>
    <name type="common">Bacillus pseudofirmus</name>
    <dbReference type="NCBI Taxonomy" id="79885"/>
    <lineage>
        <taxon>Bacteria</taxon>
        <taxon>Bacillati</taxon>
        <taxon>Bacillota</taxon>
        <taxon>Bacilli</taxon>
        <taxon>Bacillales</taxon>
        <taxon>Bacillaceae</taxon>
        <taxon>Alkalihalophilus</taxon>
    </lineage>
</organism>
<sequence length="66" mass="7359">MPTQIVIKNDDQMNTTDYLALADTISQELKKVEEVKTVRSITRPTGKSIEDFYLSKQVGSLGNGLE</sequence>
<dbReference type="EMBL" id="JAWJAY010000582">
    <property type="protein sequence ID" value="MDV2887865.1"/>
    <property type="molecule type" value="Genomic_DNA"/>
</dbReference>
<reference evidence="1" key="1">
    <citation type="submission" date="2023-10" db="EMBL/GenBank/DDBJ databases">
        <title>Screening of Alkalihalophilus pseudofirmusBZ-TG-HK211 and Its Alleviation of Salt Stress on Rapeseed Growth.</title>
        <authorList>
            <person name="Zhao B."/>
            <person name="Guo T."/>
        </authorList>
    </citation>
    <scope>NUCLEOTIDE SEQUENCE</scope>
    <source>
        <strain evidence="1">BZ-TG-HK211</strain>
    </source>
</reference>
<dbReference type="Proteomes" id="UP001285636">
    <property type="component" value="Unassembled WGS sequence"/>
</dbReference>
<dbReference type="AlphaFoldDB" id="A0AAJ2U5C4"/>